<feature type="domain" description="C2H2-type" evidence="8">
    <location>
        <begin position="589"/>
        <end position="611"/>
    </location>
</feature>
<dbReference type="OrthoDB" id="8922241at2759"/>
<dbReference type="GO" id="GO:0001228">
    <property type="term" value="F:DNA-binding transcription activator activity, RNA polymerase II-specific"/>
    <property type="evidence" value="ECO:0007669"/>
    <property type="project" value="TreeGrafter"/>
</dbReference>
<gene>
    <name evidence="10" type="ORF">PHYEVI_LOCUS10067</name>
</gene>
<dbReference type="PROSITE" id="PS00028">
    <property type="entry name" value="ZINC_FINGER_C2H2_1"/>
    <property type="match status" value="5"/>
</dbReference>
<dbReference type="FunFam" id="3.30.160.60:FF:000446">
    <property type="entry name" value="Zinc finger protein"/>
    <property type="match status" value="1"/>
</dbReference>
<sequence>MEFDCKIKELNNIDIKHEIDADESHVDDFYVEIPTTVDNQEEKDGPDFWESAEQFEKANILKEENKLLRQKLEKMGVYHFERLEKNAGVAYIIDLTDINVVCRICLKRNQLLESVDGILSFENPGINSISILNALQSLGLDPISIEDHLPNKICPECIQYLKLLTMFKYTYEKSFEILRVYTETLKKGNENVNKNVNFVTTSTIKEEINNSYEEYEANEEEIFADVKSPKNNSSMQLDKTKQYKKPHKCPICFENLTLSQFRPHIRKHTALKKYLNAAKVEKNVKYYALPSNRVSLINEENMLHKCPFCPESFEATTFLTHMNDHLKNDQFACDKCNRVFMKRSYLVQHKLVHMKELPYRCKTCGKQFVSKGNYDYHLLGHADGELPYKCEFCSKKFSNPLHLKRHKTIHLENISYSDKYRMKRCSGCLQSFVNETEFQSHVCMWSGNRVRHCRFCRQPFNKLQNHSCSKLIMHKKAVAQKKKYQCSICNKMVGNITFHKMSAHPETVQKSLCSDCGLYVVNIYQHRMKHKRTKCNICDKEFSSSSLMKKHQLIHTGQRPFLCTSCPKTFNCKYNLQVHERIHTGNKCHVCHVCDKGFLEKSYLNKHLKTHKYVM</sequence>
<feature type="domain" description="C2H2-type" evidence="8">
    <location>
        <begin position="359"/>
        <end position="386"/>
    </location>
</feature>
<dbReference type="PANTHER" id="PTHR24393:SF34">
    <property type="entry name" value="PR_SET DOMAIN 13"/>
    <property type="match status" value="1"/>
</dbReference>
<dbReference type="GO" id="GO:0008270">
    <property type="term" value="F:zinc ion binding"/>
    <property type="evidence" value="ECO:0007669"/>
    <property type="project" value="UniProtKB-UniRule"/>
</dbReference>
<evidence type="ECO:0000313" key="10">
    <source>
        <dbReference type="EMBL" id="CAG9863784.1"/>
    </source>
</evidence>
<dbReference type="SUPFAM" id="SSF57716">
    <property type="entry name" value="Glucocorticoid receptor-like (DNA-binding domain)"/>
    <property type="match status" value="1"/>
</dbReference>
<feature type="domain" description="C2H2-type" evidence="8">
    <location>
        <begin position="331"/>
        <end position="358"/>
    </location>
</feature>
<dbReference type="InterPro" id="IPR012934">
    <property type="entry name" value="Znf_AD"/>
</dbReference>
<name>A0A9N9TW02_PHYSR</name>
<dbReference type="AlphaFoldDB" id="A0A9N9TW02"/>
<evidence type="ECO:0000256" key="2">
    <source>
        <dbReference type="ARBA" id="ARBA00022737"/>
    </source>
</evidence>
<feature type="domain" description="ZAD" evidence="9">
    <location>
        <begin position="100"/>
        <end position="181"/>
    </location>
</feature>
<dbReference type="SUPFAM" id="SSF57667">
    <property type="entry name" value="beta-beta-alpha zinc fingers"/>
    <property type="match status" value="4"/>
</dbReference>
<keyword evidence="11" id="KW-1185">Reference proteome</keyword>
<proteinExistence type="predicted"/>
<dbReference type="GO" id="GO:0000978">
    <property type="term" value="F:RNA polymerase II cis-regulatory region sequence-specific DNA binding"/>
    <property type="evidence" value="ECO:0007669"/>
    <property type="project" value="TreeGrafter"/>
</dbReference>
<dbReference type="Gene3D" id="3.30.160.60">
    <property type="entry name" value="Classic Zinc Finger"/>
    <property type="match status" value="5"/>
</dbReference>
<reference evidence="10" key="1">
    <citation type="submission" date="2022-01" db="EMBL/GenBank/DDBJ databases">
        <authorList>
            <person name="King R."/>
        </authorList>
    </citation>
    <scope>NUCLEOTIDE SEQUENCE</scope>
</reference>
<evidence type="ECO:0000256" key="6">
    <source>
        <dbReference type="PROSITE-ProRule" id="PRU00042"/>
    </source>
</evidence>
<feature type="binding site" evidence="7">
    <location>
        <position position="105"/>
    </location>
    <ligand>
        <name>Zn(2+)</name>
        <dbReference type="ChEBI" id="CHEBI:29105"/>
    </ligand>
</feature>
<keyword evidence="3 6" id="KW-0863">Zinc-finger</keyword>
<feature type="domain" description="C2H2-type" evidence="8">
    <location>
        <begin position="388"/>
        <end position="410"/>
    </location>
</feature>
<evidence type="ECO:0000259" key="8">
    <source>
        <dbReference type="PROSITE" id="PS50157"/>
    </source>
</evidence>
<evidence type="ECO:0000256" key="5">
    <source>
        <dbReference type="ARBA" id="ARBA00023242"/>
    </source>
</evidence>
<feature type="binding site" evidence="7">
    <location>
        <position position="157"/>
    </location>
    <ligand>
        <name>Zn(2+)</name>
        <dbReference type="ChEBI" id="CHEBI:29105"/>
    </ligand>
</feature>
<evidence type="ECO:0000256" key="3">
    <source>
        <dbReference type="ARBA" id="ARBA00022771"/>
    </source>
</evidence>
<protein>
    <submittedName>
        <fullName evidence="10">Uncharacterized protein</fullName>
    </submittedName>
</protein>
<keyword evidence="4 7" id="KW-0862">Zinc</keyword>
<dbReference type="FunFam" id="3.30.160.60:FF:000624">
    <property type="entry name" value="zinc finger protein 697"/>
    <property type="match status" value="1"/>
</dbReference>
<feature type="binding site" evidence="7">
    <location>
        <position position="154"/>
    </location>
    <ligand>
        <name>Zn(2+)</name>
        <dbReference type="ChEBI" id="CHEBI:29105"/>
    </ligand>
</feature>
<dbReference type="PROSITE" id="PS50157">
    <property type="entry name" value="ZINC_FINGER_C2H2_2"/>
    <property type="match status" value="6"/>
</dbReference>
<keyword evidence="5" id="KW-0539">Nucleus</keyword>
<evidence type="ECO:0000256" key="4">
    <source>
        <dbReference type="ARBA" id="ARBA00022833"/>
    </source>
</evidence>
<keyword evidence="2" id="KW-0677">Repeat</keyword>
<evidence type="ECO:0000256" key="1">
    <source>
        <dbReference type="ARBA" id="ARBA00022723"/>
    </source>
</evidence>
<evidence type="ECO:0000259" key="9">
    <source>
        <dbReference type="PROSITE" id="PS51915"/>
    </source>
</evidence>
<dbReference type="Pfam" id="PF00096">
    <property type="entry name" value="zf-C2H2"/>
    <property type="match status" value="3"/>
</dbReference>
<dbReference type="Proteomes" id="UP001153712">
    <property type="component" value="Chromosome 7"/>
</dbReference>
<dbReference type="InterPro" id="IPR013087">
    <property type="entry name" value="Znf_C2H2_type"/>
</dbReference>
<dbReference type="InterPro" id="IPR036236">
    <property type="entry name" value="Znf_C2H2_sf"/>
</dbReference>
<dbReference type="GO" id="GO:0005634">
    <property type="term" value="C:nucleus"/>
    <property type="evidence" value="ECO:0007669"/>
    <property type="project" value="InterPro"/>
</dbReference>
<dbReference type="EMBL" id="OU900100">
    <property type="protein sequence ID" value="CAG9863784.1"/>
    <property type="molecule type" value="Genomic_DNA"/>
</dbReference>
<keyword evidence="1 7" id="KW-0479">Metal-binding</keyword>
<dbReference type="FunFam" id="3.30.160.60:FF:001734">
    <property type="entry name" value="Zinc finger protein, putative"/>
    <property type="match status" value="1"/>
</dbReference>
<evidence type="ECO:0000313" key="11">
    <source>
        <dbReference type="Proteomes" id="UP001153712"/>
    </source>
</evidence>
<dbReference type="PANTHER" id="PTHR24393">
    <property type="entry name" value="ZINC FINGER PROTEIN"/>
    <property type="match status" value="1"/>
</dbReference>
<dbReference type="SMART" id="SM00868">
    <property type="entry name" value="zf-AD"/>
    <property type="match status" value="2"/>
</dbReference>
<feature type="domain" description="C2H2-type" evidence="8">
    <location>
        <begin position="561"/>
        <end position="588"/>
    </location>
</feature>
<feature type="binding site" evidence="7">
    <location>
        <position position="102"/>
    </location>
    <ligand>
        <name>Zn(2+)</name>
        <dbReference type="ChEBI" id="CHEBI:29105"/>
    </ligand>
</feature>
<dbReference type="SMART" id="SM00355">
    <property type="entry name" value="ZnF_C2H2"/>
    <property type="match status" value="9"/>
</dbReference>
<organism evidence="10 11">
    <name type="scientific">Phyllotreta striolata</name>
    <name type="common">Striped flea beetle</name>
    <name type="synonym">Crioceris striolata</name>
    <dbReference type="NCBI Taxonomy" id="444603"/>
    <lineage>
        <taxon>Eukaryota</taxon>
        <taxon>Metazoa</taxon>
        <taxon>Ecdysozoa</taxon>
        <taxon>Arthropoda</taxon>
        <taxon>Hexapoda</taxon>
        <taxon>Insecta</taxon>
        <taxon>Pterygota</taxon>
        <taxon>Neoptera</taxon>
        <taxon>Endopterygota</taxon>
        <taxon>Coleoptera</taxon>
        <taxon>Polyphaga</taxon>
        <taxon>Cucujiformia</taxon>
        <taxon>Chrysomeloidea</taxon>
        <taxon>Chrysomelidae</taxon>
        <taxon>Galerucinae</taxon>
        <taxon>Alticini</taxon>
        <taxon>Phyllotreta</taxon>
    </lineage>
</organism>
<feature type="domain" description="C2H2-type" evidence="8">
    <location>
        <begin position="533"/>
        <end position="560"/>
    </location>
</feature>
<evidence type="ECO:0000256" key="7">
    <source>
        <dbReference type="PROSITE-ProRule" id="PRU01263"/>
    </source>
</evidence>
<accession>A0A9N9TW02</accession>
<dbReference type="PROSITE" id="PS51915">
    <property type="entry name" value="ZAD"/>
    <property type="match status" value="1"/>
</dbReference>